<evidence type="ECO:0000256" key="9">
    <source>
        <dbReference type="ARBA" id="ARBA00022870"/>
    </source>
</evidence>
<evidence type="ECO:0000256" key="13">
    <source>
        <dbReference type="ARBA" id="ARBA00023288"/>
    </source>
</evidence>
<keyword evidence="1" id="KW-1032">Host cell membrane</keyword>
<evidence type="ECO:0000313" key="15">
    <source>
        <dbReference type="EMBL" id="AFG24151.1"/>
    </source>
</evidence>
<keyword evidence="7" id="KW-0519">Myristate</keyword>
<evidence type="ECO:0000256" key="14">
    <source>
        <dbReference type="SAM" id="MobiDB-lite"/>
    </source>
</evidence>
<evidence type="ECO:0000256" key="2">
    <source>
        <dbReference type="ARBA" id="ARBA00022518"/>
    </source>
</evidence>
<accession>H9TQ70</accession>
<keyword evidence="6" id="KW-0053">Apoptosis</keyword>
<keyword evidence="10" id="KW-0843">Virulence</keyword>
<keyword evidence="2" id="KW-0244">Early protein</keyword>
<evidence type="ECO:0000256" key="10">
    <source>
        <dbReference type="ARBA" id="ARBA00023026"/>
    </source>
</evidence>
<feature type="compositionally biased region" description="Polar residues" evidence="14">
    <location>
        <begin position="43"/>
        <end position="55"/>
    </location>
</feature>
<name>H9TQ70_HV1</name>
<dbReference type="InterPro" id="IPR027480">
    <property type="entry name" value="HIV-1_Nef_anchor_sf"/>
</dbReference>
<evidence type="ECO:0000256" key="12">
    <source>
        <dbReference type="ARBA" id="ARBA00023280"/>
    </source>
</evidence>
<dbReference type="EMBL" id="JQ479989">
    <property type="protein sequence ID" value="AFG24151.1"/>
    <property type="molecule type" value="Genomic_DNA"/>
</dbReference>
<evidence type="ECO:0000256" key="11">
    <source>
        <dbReference type="ARBA" id="ARBA00023136"/>
    </source>
</evidence>
<evidence type="ECO:0000256" key="5">
    <source>
        <dbReference type="ARBA" id="ARBA00022581"/>
    </source>
</evidence>
<evidence type="ECO:0000256" key="6">
    <source>
        <dbReference type="ARBA" id="ARBA00022703"/>
    </source>
</evidence>
<keyword evidence="12" id="KW-0899">Viral immunoevasion</keyword>
<organismHost>
    <name type="scientific">Homo sapiens</name>
    <name type="common">Human</name>
    <dbReference type="NCBI Taxonomy" id="9606"/>
</organismHost>
<keyword evidence="9" id="KW-1043">Host membrane</keyword>
<dbReference type="Gene3D" id="4.10.890.10">
    <property type="entry name" value="HIV 1 nef anchor domain"/>
    <property type="match status" value="1"/>
</dbReference>
<organism evidence="15">
    <name type="scientific">Human immunodeficiency virus type 1</name>
    <name type="common">HIV-1</name>
    <dbReference type="NCBI Taxonomy" id="11676"/>
    <lineage>
        <taxon>Viruses</taxon>
        <taxon>Riboviria</taxon>
        <taxon>Pararnavirae</taxon>
        <taxon>Artverviricota</taxon>
        <taxon>Revtraviricetes</taxon>
        <taxon>Ortervirales</taxon>
        <taxon>Retroviridae</taxon>
        <taxon>Orthoretrovirinae</taxon>
        <taxon>Lentivirus</taxon>
        <taxon>Lentivirus humimdef1</taxon>
    </lineage>
</organism>
<keyword evidence="4" id="KW-0597">Phosphoprotein</keyword>
<feature type="region of interest" description="Disordered" evidence="14">
    <location>
        <begin position="41"/>
        <end position="73"/>
    </location>
</feature>
<keyword evidence="5" id="KW-0945">Host-virus interaction</keyword>
<evidence type="ECO:0000256" key="8">
    <source>
        <dbReference type="ARBA" id="ARBA00022844"/>
    </source>
</evidence>
<keyword evidence="8" id="KW-0946">Virion</keyword>
<evidence type="ECO:0000256" key="4">
    <source>
        <dbReference type="ARBA" id="ARBA00022553"/>
    </source>
</evidence>
<proteinExistence type="predicted"/>
<gene>
    <name evidence="15" type="primary">nef</name>
</gene>
<evidence type="ECO:0000256" key="1">
    <source>
        <dbReference type="ARBA" id="ARBA00022511"/>
    </source>
</evidence>
<evidence type="ECO:0000256" key="7">
    <source>
        <dbReference type="ARBA" id="ARBA00022707"/>
    </source>
</evidence>
<keyword evidence="11" id="KW-0472">Membrane</keyword>
<feature type="non-terminal residue" evidence="15">
    <location>
        <position position="73"/>
    </location>
</feature>
<sequence length="73" mass="8036">MGGKWSKSSKVGWPAVRERMRRVELRQQQMGWEPYLATGNHGAISSGQTPLNANHASLKAQEEEEVADSLSLG</sequence>
<protein>
    <submittedName>
        <fullName evidence="15">Nef protein</fullName>
    </submittedName>
</protein>
<evidence type="ECO:0000256" key="3">
    <source>
        <dbReference type="ARBA" id="ARBA00022525"/>
    </source>
</evidence>
<dbReference type="GO" id="GO:0044423">
    <property type="term" value="C:virion component"/>
    <property type="evidence" value="ECO:0007669"/>
    <property type="project" value="UniProtKB-KW"/>
</dbReference>
<keyword evidence="13" id="KW-0449">Lipoprotein</keyword>
<reference evidence="15" key="1">
    <citation type="journal article" date="2012" name="Proc. Natl. Acad. Sci. U.S.A.">
        <title>Role of retroviral restriction factors in the interferon-?-mediated suppression of HIV-1 in vivo.</title>
        <authorList>
            <consortium name="the Swiss HIV Cohort Study"/>
            <person name="Pillai S.K."/>
            <person name="Abdel-Mohsen M."/>
            <person name="Guatelli J."/>
            <person name="Skasko M."/>
            <person name="Monto A."/>
            <person name="Fujimoto K."/>
            <person name="Yukl S."/>
            <person name="Greene W.C."/>
            <person name="Kovari H."/>
            <person name="Rauch A."/>
            <person name="Fellay J."/>
            <person name="Battegay M."/>
            <person name="Hirschel B."/>
            <person name="Witteck A."/>
            <person name="Bernasconi E."/>
            <person name="Ledergerber B."/>
            <person name="Gunthard H.F."/>
            <person name="Wong J.K."/>
        </authorList>
    </citation>
    <scope>NUCLEOTIDE SEQUENCE</scope>
    <source>
        <strain evidence="15">Nef_Q_dur_6</strain>
    </source>
</reference>
<keyword evidence="3" id="KW-0964">Secreted</keyword>